<dbReference type="GO" id="GO:0004867">
    <property type="term" value="F:serine-type endopeptidase inhibitor activity"/>
    <property type="evidence" value="ECO:0007669"/>
    <property type="project" value="InterPro"/>
</dbReference>
<gene>
    <name evidence="2" type="ORF">B0A49_01133</name>
</gene>
<dbReference type="Pfam" id="PF00651">
    <property type="entry name" value="BTB"/>
    <property type="match status" value="1"/>
</dbReference>
<dbReference type="SMART" id="SM00225">
    <property type="entry name" value="BTB"/>
    <property type="match status" value="1"/>
</dbReference>
<reference evidence="2 3" key="1">
    <citation type="submission" date="2017-03" db="EMBL/GenBank/DDBJ databases">
        <title>Genomes of endolithic fungi from Antarctica.</title>
        <authorList>
            <person name="Coleine C."/>
            <person name="Masonjones S."/>
            <person name="Stajich J.E."/>
        </authorList>
    </citation>
    <scope>NUCLEOTIDE SEQUENCE [LARGE SCALE GENOMIC DNA]</scope>
    <source>
        <strain evidence="2 3">CCFEE 5187</strain>
    </source>
</reference>
<evidence type="ECO:0000313" key="3">
    <source>
        <dbReference type="Proteomes" id="UP000308768"/>
    </source>
</evidence>
<organism evidence="2 3">
    <name type="scientific">Cryomyces minteri</name>
    <dbReference type="NCBI Taxonomy" id="331657"/>
    <lineage>
        <taxon>Eukaryota</taxon>
        <taxon>Fungi</taxon>
        <taxon>Dikarya</taxon>
        <taxon>Ascomycota</taxon>
        <taxon>Pezizomycotina</taxon>
        <taxon>Dothideomycetes</taxon>
        <taxon>Dothideomycetes incertae sedis</taxon>
        <taxon>Cryomyces</taxon>
    </lineage>
</organism>
<protein>
    <recommendedName>
        <fullName evidence="1">BTB domain-containing protein</fullName>
    </recommendedName>
</protein>
<dbReference type="Gene3D" id="2.80.10.50">
    <property type="match status" value="1"/>
</dbReference>
<dbReference type="PANTHER" id="PTHR47843:SF5">
    <property type="entry name" value="BTB_POZ DOMAIN PROTEIN"/>
    <property type="match status" value="1"/>
</dbReference>
<dbReference type="Proteomes" id="UP000308768">
    <property type="component" value="Unassembled WGS sequence"/>
</dbReference>
<dbReference type="PROSITE" id="PS50097">
    <property type="entry name" value="BTB"/>
    <property type="match status" value="1"/>
</dbReference>
<accession>A0A4U0XPX3</accession>
<dbReference type="OrthoDB" id="6359816at2759"/>
<name>A0A4U0XPX3_9PEZI</name>
<dbReference type="Gene3D" id="3.30.710.10">
    <property type="entry name" value="Potassium Channel Kv1.1, Chain A"/>
    <property type="match status" value="1"/>
</dbReference>
<feature type="domain" description="BTB" evidence="1">
    <location>
        <begin position="56"/>
        <end position="136"/>
    </location>
</feature>
<dbReference type="EMBL" id="NAJN01000142">
    <property type="protein sequence ID" value="TKA78446.1"/>
    <property type="molecule type" value="Genomic_DNA"/>
</dbReference>
<dbReference type="STRING" id="331657.A0A4U0XPX3"/>
<evidence type="ECO:0000259" key="1">
    <source>
        <dbReference type="PROSITE" id="PS50097"/>
    </source>
</evidence>
<dbReference type="CDD" id="cd18186">
    <property type="entry name" value="BTB_POZ_ZBTB_KLHL-like"/>
    <property type="match status" value="1"/>
</dbReference>
<comment type="caution">
    <text evidence="2">The sequence shown here is derived from an EMBL/GenBank/DDBJ whole genome shotgun (WGS) entry which is preliminary data.</text>
</comment>
<dbReference type="AlphaFoldDB" id="A0A4U0XPX3"/>
<dbReference type="PANTHER" id="PTHR47843">
    <property type="entry name" value="BTB DOMAIN-CONTAINING PROTEIN-RELATED"/>
    <property type="match status" value="1"/>
</dbReference>
<dbReference type="InterPro" id="IPR011333">
    <property type="entry name" value="SKP1/BTB/POZ_sf"/>
</dbReference>
<dbReference type="SUPFAM" id="SSF54695">
    <property type="entry name" value="POZ domain"/>
    <property type="match status" value="1"/>
</dbReference>
<dbReference type="CDD" id="cd23428">
    <property type="entry name" value="beta-trefoil_Ricin_SPI"/>
    <property type="match status" value="1"/>
</dbReference>
<keyword evidence="3" id="KW-1185">Reference proteome</keyword>
<proteinExistence type="predicted"/>
<dbReference type="InterPro" id="IPR000210">
    <property type="entry name" value="BTB/POZ_dom"/>
</dbReference>
<sequence length="438" mass="47786">MMPLTPAEKAELKAATNTLEHAIQCRDALEDGPSQVVDHQPLEQGLGSMFDNPKYSDLVVTCSGRAFKVHKTVVCSQSKWFAKKLLGPWTPAPCKPDINSPAKEAESGVIDLDADDPDAVEAMLRFYYTSSYNEDDKIDAESGAVVPRTLLNARVYTIADKYNILELKNLSKAKFKLAAATSLTNDGLQDALAKLYVLANRYNIVELRTLMETEYAFGTATSQAPCTFYDVVAEVYSSTPTADRGLRDIVLTATMDNIEVVSRDRGGFRKTLENNPDFAADVTEAVLTRDTQAGHCMKCGKDLETGVYTILASGGQQPIGRYRVEDLSLLPKRVMLLPQDGQEPPEWIIETTSNGKYILTARGAPLIVRDDKVYADLLQNSPPTVWDIASVGDDLYSISTDGKNLDATAGDDNGEGTQLQVVTGTPNNKGFLIKPLEG</sequence>
<dbReference type="Pfam" id="PF16850">
    <property type="entry name" value="Inhibitor_I66"/>
    <property type="match status" value="1"/>
</dbReference>
<dbReference type="InterPro" id="IPR031755">
    <property type="entry name" value="Inhibitor_I66"/>
</dbReference>
<evidence type="ECO:0000313" key="2">
    <source>
        <dbReference type="EMBL" id="TKA78446.1"/>
    </source>
</evidence>